<comment type="caution">
    <text evidence="1">The sequence shown here is derived from an EMBL/GenBank/DDBJ whole genome shotgun (WGS) entry which is preliminary data.</text>
</comment>
<accession>A0ABS8VBW5</accession>
<gene>
    <name evidence="1" type="ORF">HAX54_031889</name>
</gene>
<evidence type="ECO:0000313" key="1">
    <source>
        <dbReference type="EMBL" id="MCD9643977.1"/>
    </source>
</evidence>
<protein>
    <submittedName>
        <fullName evidence="1">Uncharacterized protein</fullName>
    </submittedName>
</protein>
<dbReference type="Proteomes" id="UP000823775">
    <property type="component" value="Unassembled WGS sequence"/>
</dbReference>
<proteinExistence type="predicted"/>
<reference evidence="1 2" key="1">
    <citation type="journal article" date="2021" name="BMC Genomics">
        <title>Datura genome reveals duplications of psychoactive alkaloid biosynthetic genes and high mutation rate following tissue culture.</title>
        <authorList>
            <person name="Rajewski A."/>
            <person name="Carter-House D."/>
            <person name="Stajich J."/>
            <person name="Litt A."/>
        </authorList>
    </citation>
    <scope>NUCLEOTIDE SEQUENCE [LARGE SCALE GENOMIC DNA]</scope>
    <source>
        <strain evidence="1">AR-01</strain>
    </source>
</reference>
<evidence type="ECO:0000313" key="2">
    <source>
        <dbReference type="Proteomes" id="UP000823775"/>
    </source>
</evidence>
<sequence length="81" mass="9183">MDPSRTKEFIEELKGRIDPSSSAYESHILRRFSFIPPSGDDLRIPIPPMKRTKGIEGTTIQKKMGCSTSIDKGIIKSRKEF</sequence>
<keyword evidence="2" id="KW-1185">Reference proteome</keyword>
<dbReference type="EMBL" id="JACEIK010004043">
    <property type="protein sequence ID" value="MCD9643977.1"/>
    <property type="molecule type" value="Genomic_DNA"/>
</dbReference>
<organism evidence="1 2">
    <name type="scientific">Datura stramonium</name>
    <name type="common">Jimsonweed</name>
    <name type="synonym">Common thornapple</name>
    <dbReference type="NCBI Taxonomy" id="4076"/>
    <lineage>
        <taxon>Eukaryota</taxon>
        <taxon>Viridiplantae</taxon>
        <taxon>Streptophyta</taxon>
        <taxon>Embryophyta</taxon>
        <taxon>Tracheophyta</taxon>
        <taxon>Spermatophyta</taxon>
        <taxon>Magnoliopsida</taxon>
        <taxon>eudicotyledons</taxon>
        <taxon>Gunneridae</taxon>
        <taxon>Pentapetalae</taxon>
        <taxon>asterids</taxon>
        <taxon>lamiids</taxon>
        <taxon>Solanales</taxon>
        <taxon>Solanaceae</taxon>
        <taxon>Solanoideae</taxon>
        <taxon>Datureae</taxon>
        <taxon>Datura</taxon>
    </lineage>
</organism>
<name>A0ABS8VBW5_DATST</name>